<protein>
    <submittedName>
        <fullName evidence="1">Uncharacterized protein</fullName>
    </submittedName>
</protein>
<evidence type="ECO:0000313" key="1">
    <source>
        <dbReference type="EMBL" id="KAF9648281.1"/>
    </source>
</evidence>
<keyword evidence="2" id="KW-1185">Reference proteome</keyword>
<proteinExistence type="predicted"/>
<gene>
    <name evidence="1" type="ORF">BDM02DRAFT_3115594</name>
</gene>
<evidence type="ECO:0000313" key="2">
    <source>
        <dbReference type="Proteomes" id="UP000886501"/>
    </source>
</evidence>
<reference evidence="1" key="2">
    <citation type="journal article" date="2020" name="Nat. Commun.">
        <title>Large-scale genome sequencing of mycorrhizal fungi provides insights into the early evolution of symbiotic traits.</title>
        <authorList>
            <person name="Miyauchi S."/>
            <person name="Kiss E."/>
            <person name="Kuo A."/>
            <person name="Drula E."/>
            <person name="Kohler A."/>
            <person name="Sanchez-Garcia M."/>
            <person name="Morin E."/>
            <person name="Andreopoulos B."/>
            <person name="Barry K.W."/>
            <person name="Bonito G."/>
            <person name="Buee M."/>
            <person name="Carver A."/>
            <person name="Chen C."/>
            <person name="Cichocki N."/>
            <person name="Clum A."/>
            <person name="Culley D."/>
            <person name="Crous P.W."/>
            <person name="Fauchery L."/>
            <person name="Girlanda M."/>
            <person name="Hayes R.D."/>
            <person name="Keri Z."/>
            <person name="LaButti K."/>
            <person name="Lipzen A."/>
            <person name="Lombard V."/>
            <person name="Magnuson J."/>
            <person name="Maillard F."/>
            <person name="Murat C."/>
            <person name="Nolan M."/>
            <person name="Ohm R.A."/>
            <person name="Pangilinan J."/>
            <person name="Pereira M.F."/>
            <person name="Perotto S."/>
            <person name="Peter M."/>
            <person name="Pfister S."/>
            <person name="Riley R."/>
            <person name="Sitrit Y."/>
            <person name="Stielow J.B."/>
            <person name="Szollosi G."/>
            <person name="Zifcakova L."/>
            <person name="Stursova M."/>
            <person name="Spatafora J.W."/>
            <person name="Tedersoo L."/>
            <person name="Vaario L.M."/>
            <person name="Yamada A."/>
            <person name="Yan M."/>
            <person name="Wang P."/>
            <person name="Xu J."/>
            <person name="Bruns T."/>
            <person name="Baldrian P."/>
            <person name="Vilgalys R."/>
            <person name="Dunand C."/>
            <person name="Henrissat B."/>
            <person name="Grigoriev I.V."/>
            <person name="Hibbett D."/>
            <person name="Nagy L.G."/>
            <person name="Martin F.M."/>
        </authorList>
    </citation>
    <scope>NUCLEOTIDE SEQUENCE</scope>
    <source>
        <strain evidence="1">P2</strain>
    </source>
</reference>
<dbReference type="EMBL" id="MU118016">
    <property type="protein sequence ID" value="KAF9648281.1"/>
    <property type="molecule type" value="Genomic_DNA"/>
</dbReference>
<reference evidence="1" key="1">
    <citation type="submission" date="2019-10" db="EMBL/GenBank/DDBJ databases">
        <authorList>
            <consortium name="DOE Joint Genome Institute"/>
            <person name="Kuo A."/>
            <person name="Miyauchi S."/>
            <person name="Kiss E."/>
            <person name="Drula E."/>
            <person name="Kohler A."/>
            <person name="Sanchez-Garcia M."/>
            <person name="Andreopoulos B."/>
            <person name="Barry K.W."/>
            <person name="Bonito G."/>
            <person name="Buee M."/>
            <person name="Carver A."/>
            <person name="Chen C."/>
            <person name="Cichocki N."/>
            <person name="Clum A."/>
            <person name="Culley D."/>
            <person name="Crous P.W."/>
            <person name="Fauchery L."/>
            <person name="Girlanda M."/>
            <person name="Hayes R."/>
            <person name="Keri Z."/>
            <person name="Labutti K."/>
            <person name="Lipzen A."/>
            <person name="Lombard V."/>
            <person name="Magnuson J."/>
            <person name="Maillard F."/>
            <person name="Morin E."/>
            <person name="Murat C."/>
            <person name="Nolan M."/>
            <person name="Ohm R."/>
            <person name="Pangilinan J."/>
            <person name="Pereira M."/>
            <person name="Perotto S."/>
            <person name="Peter M."/>
            <person name="Riley R."/>
            <person name="Sitrit Y."/>
            <person name="Stielow B."/>
            <person name="Szollosi G."/>
            <person name="Zifcakova L."/>
            <person name="Stursova M."/>
            <person name="Spatafora J.W."/>
            <person name="Tedersoo L."/>
            <person name="Vaario L.-M."/>
            <person name="Yamada A."/>
            <person name="Yan M."/>
            <person name="Wang P."/>
            <person name="Xu J."/>
            <person name="Bruns T."/>
            <person name="Baldrian P."/>
            <person name="Vilgalys R."/>
            <person name="Henrissat B."/>
            <person name="Grigoriev I.V."/>
            <person name="Hibbett D."/>
            <person name="Nagy L.G."/>
            <person name="Martin F.M."/>
        </authorList>
    </citation>
    <scope>NUCLEOTIDE SEQUENCE</scope>
    <source>
        <strain evidence="1">P2</strain>
    </source>
</reference>
<sequence length="64" mass="7118">LYCLNNNGQDILTGSMAQVVSIVPTLMWLQHCLGKSALGNTETTTHLPMRKTIEFNPSRDLRST</sequence>
<name>A0ACB6ZFV0_THEGA</name>
<dbReference type="Proteomes" id="UP000886501">
    <property type="component" value="Unassembled WGS sequence"/>
</dbReference>
<comment type="caution">
    <text evidence="1">The sequence shown here is derived from an EMBL/GenBank/DDBJ whole genome shotgun (WGS) entry which is preliminary data.</text>
</comment>
<feature type="non-terminal residue" evidence="1">
    <location>
        <position position="64"/>
    </location>
</feature>
<feature type="non-terminal residue" evidence="1">
    <location>
        <position position="1"/>
    </location>
</feature>
<organism evidence="1 2">
    <name type="scientific">Thelephora ganbajun</name>
    <name type="common">Ganba fungus</name>
    <dbReference type="NCBI Taxonomy" id="370292"/>
    <lineage>
        <taxon>Eukaryota</taxon>
        <taxon>Fungi</taxon>
        <taxon>Dikarya</taxon>
        <taxon>Basidiomycota</taxon>
        <taxon>Agaricomycotina</taxon>
        <taxon>Agaricomycetes</taxon>
        <taxon>Thelephorales</taxon>
        <taxon>Thelephoraceae</taxon>
        <taxon>Thelephora</taxon>
    </lineage>
</organism>
<accession>A0ACB6ZFV0</accession>